<dbReference type="EMBL" id="FWPT01000008">
    <property type="protein sequence ID" value="SMA49734.1"/>
    <property type="molecule type" value="Genomic_DNA"/>
</dbReference>
<evidence type="ECO:0000256" key="1">
    <source>
        <dbReference type="SAM" id="Phobius"/>
    </source>
</evidence>
<keyword evidence="1" id="KW-0812">Transmembrane</keyword>
<proteinExistence type="predicted"/>
<dbReference type="RefSeq" id="WP_087112176.1">
    <property type="nucleotide sequence ID" value="NZ_CBCSCN010000010.1"/>
</dbReference>
<sequence length="297" mass="33420">MIDLGNGALRQRVPRWGCIPFEEGLHNSTRHWRPADEQATEGLRLSSLEAMFFAQDLADRDIDPKKLGHYKVAQVFCRAVCNELLKPMAWGVFVVAWVGWPIALFGALVWWDWDDTWRERKAELTNVGLTKKVGLTIYGGVIGLVVGESCLSCVCVKLSKAINRIKEAVNIARGRQNAQVQLEACLQAEEEQQLIDGVDDDLPRELECPGKMHILSDPVYITHHSELYSSGFVWTGIAKAVNHPIMTDEQLTNKSVIPFRRLSKKRKQHLAEIKQASQEWRARTSQPGSTIPFHAAG</sequence>
<reference evidence="2 3" key="1">
    <citation type="submission" date="2017-03" db="EMBL/GenBank/DDBJ databases">
        <authorList>
            <person name="Afonso C.L."/>
            <person name="Miller P.J."/>
            <person name="Scott M.A."/>
            <person name="Spackman E."/>
            <person name="Goraichik I."/>
            <person name="Dimitrov K.M."/>
            <person name="Suarez D.L."/>
            <person name="Swayne D.E."/>
        </authorList>
    </citation>
    <scope>NUCLEOTIDE SEQUENCE [LARGE SCALE GENOMIC DNA]</scope>
    <source>
        <strain evidence="2">SB41UT1</strain>
    </source>
</reference>
<keyword evidence="3" id="KW-1185">Reference proteome</keyword>
<keyword evidence="1" id="KW-0472">Membrane</keyword>
<gene>
    <name evidence="2" type="ORF">EHSB41UT_03516</name>
</gene>
<organism evidence="2 3">
    <name type="scientific">Parendozoicomonas haliclonae</name>
    <dbReference type="NCBI Taxonomy" id="1960125"/>
    <lineage>
        <taxon>Bacteria</taxon>
        <taxon>Pseudomonadati</taxon>
        <taxon>Pseudomonadota</taxon>
        <taxon>Gammaproteobacteria</taxon>
        <taxon>Oceanospirillales</taxon>
        <taxon>Endozoicomonadaceae</taxon>
        <taxon>Parendozoicomonas</taxon>
    </lineage>
</organism>
<evidence type="ECO:0000313" key="2">
    <source>
        <dbReference type="EMBL" id="SMA49734.1"/>
    </source>
</evidence>
<dbReference type="AlphaFoldDB" id="A0A1X7AN62"/>
<name>A0A1X7AN62_9GAMM</name>
<feature type="transmembrane region" description="Helical" evidence="1">
    <location>
        <begin position="133"/>
        <end position="156"/>
    </location>
</feature>
<protein>
    <submittedName>
        <fullName evidence="2">Uncharacterized protein</fullName>
    </submittedName>
</protein>
<dbReference type="Proteomes" id="UP000196573">
    <property type="component" value="Unassembled WGS sequence"/>
</dbReference>
<evidence type="ECO:0000313" key="3">
    <source>
        <dbReference type="Proteomes" id="UP000196573"/>
    </source>
</evidence>
<feature type="transmembrane region" description="Helical" evidence="1">
    <location>
        <begin position="88"/>
        <end position="113"/>
    </location>
</feature>
<accession>A0A1X7AN62</accession>
<keyword evidence="1" id="KW-1133">Transmembrane helix</keyword>